<dbReference type="GO" id="GO:0003676">
    <property type="term" value="F:nucleic acid binding"/>
    <property type="evidence" value="ECO:0007669"/>
    <property type="project" value="InterPro"/>
</dbReference>
<reference evidence="7 8" key="1">
    <citation type="submission" date="2018-03" db="EMBL/GenBank/DDBJ databases">
        <title>Draft genome sequence of Rohu Carp (Labeo rohita).</title>
        <authorList>
            <person name="Das P."/>
            <person name="Kushwaha B."/>
            <person name="Joshi C.G."/>
            <person name="Kumar D."/>
            <person name="Nagpure N.S."/>
            <person name="Sahoo L."/>
            <person name="Das S.P."/>
            <person name="Bit A."/>
            <person name="Patnaik S."/>
            <person name="Meher P.K."/>
            <person name="Jayasankar P."/>
            <person name="Koringa P.G."/>
            <person name="Patel N.V."/>
            <person name="Hinsu A.T."/>
            <person name="Kumar R."/>
            <person name="Pandey M."/>
            <person name="Agarwal S."/>
            <person name="Srivastava S."/>
            <person name="Singh M."/>
            <person name="Iquebal M.A."/>
            <person name="Jaiswal S."/>
            <person name="Angadi U.B."/>
            <person name="Kumar N."/>
            <person name="Raza M."/>
            <person name="Shah T.M."/>
            <person name="Rai A."/>
            <person name="Jena J.K."/>
        </authorList>
    </citation>
    <scope>NUCLEOTIDE SEQUENCE [LARGE SCALE GENOMIC DNA]</scope>
    <source>
        <strain evidence="7">DASCIFA01</strain>
        <tissue evidence="7">Testis</tissue>
    </source>
</reference>
<gene>
    <name evidence="7" type="ORF">ROHU_024892</name>
</gene>
<evidence type="ECO:0000313" key="7">
    <source>
        <dbReference type="EMBL" id="RXN20578.1"/>
    </source>
</evidence>
<dbReference type="CDD" id="cd01647">
    <property type="entry name" value="RT_LTR"/>
    <property type="match status" value="1"/>
</dbReference>
<dbReference type="PANTHER" id="PTHR37984:SF13">
    <property type="entry name" value="RIBONUCLEASE H"/>
    <property type="match status" value="1"/>
</dbReference>
<evidence type="ECO:0000256" key="4">
    <source>
        <dbReference type="SAM" id="MobiDB-lite"/>
    </source>
</evidence>
<dbReference type="InterPro" id="IPR001878">
    <property type="entry name" value="Znf_CCHC"/>
</dbReference>
<keyword evidence="3" id="KW-0863">Zinc-finger</keyword>
<sequence>MSTLVGTVSPFDSASQLWDEYVEMLQYFFQANGIEGADKKKAVLLSGIGASTYSLLRSLLCPAKPGDKSYEELVTVLKTHYNPKPSEIVQRFKFNSRTRKDGETVADYVAELKKLTQHCEYGATLPQMLRDRLVCGVNDDRMQRRLLSEVELTFEKALTICQAMESANKNVRDLQGSLMEETGQTMKSFKGSTAVHRVYSAEKKGRQRDTVCYRCKGQRAPEECKFLNELCHKCGKRGHIKRACRAKQAAAGGQNTPFKGQKGEKKEKGRRTYLIREEESNERQDTGDINTIYSVSQVQPKVAPITQKVKVNGMEVDFEVDTAKIHVNPEAQPRFYKPRRIPFAVKPLVEAELQRLVEEKIIEPVQFAEWAAPIVPVKKTDGSIRICGDYKITVNRASSVEQYPIPKVEDLFAQLAGGQKFSKLDMSHAYQQIMLDESAKKYVTVNTHKGLYAYCRLPFGVASSPAIFQHTMEGILQNIRHVTVYLDDILVTGANDEEHLKNLEEVLRRLKTSGLRLKRSKCEFLREEVIFLGHRINAAGVQPVAEKVQAIQDAPTPQTVSELKAYLGLLNYYHKFLPSLSTVLAPLHSLLKKETKWMWGREQEEAFVKSKELLQSSAILVHYDPTKPLILACDASPYEDGGRSVSQDGRWDRQTDRICIKNVKCSREELFSTG</sequence>
<dbReference type="SUPFAM" id="SSF56672">
    <property type="entry name" value="DNA/RNA polymerases"/>
    <property type="match status" value="1"/>
</dbReference>
<dbReference type="InterPro" id="IPR043502">
    <property type="entry name" value="DNA/RNA_pol_sf"/>
</dbReference>
<feature type="region of interest" description="Disordered" evidence="4">
    <location>
        <begin position="249"/>
        <end position="271"/>
    </location>
</feature>
<dbReference type="PANTHER" id="PTHR37984">
    <property type="entry name" value="PROTEIN CBG26694"/>
    <property type="match status" value="1"/>
</dbReference>
<feature type="domain" description="CCHC-type" evidence="5">
    <location>
        <begin position="231"/>
        <end position="245"/>
    </location>
</feature>
<protein>
    <recommendedName>
        <fullName evidence="2">ribonuclease H</fullName>
        <ecNumber evidence="2">3.1.26.4</ecNumber>
    </recommendedName>
</protein>
<evidence type="ECO:0000313" key="8">
    <source>
        <dbReference type="Proteomes" id="UP000290572"/>
    </source>
</evidence>
<dbReference type="PROSITE" id="PS50158">
    <property type="entry name" value="ZF_CCHC"/>
    <property type="match status" value="1"/>
</dbReference>
<dbReference type="InterPro" id="IPR043128">
    <property type="entry name" value="Rev_trsase/Diguanyl_cyclase"/>
</dbReference>
<evidence type="ECO:0000256" key="2">
    <source>
        <dbReference type="ARBA" id="ARBA00012180"/>
    </source>
</evidence>
<keyword evidence="8" id="KW-1185">Reference proteome</keyword>
<dbReference type="Proteomes" id="UP000290572">
    <property type="component" value="Unassembled WGS sequence"/>
</dbReference>
<dbReference type="GO" id="GO:0004523">
    <property type="term" value="F:RNA-DNA hybrid ribonuclease activity"/>
    <property type="evidence" value="ECO:0007669"/>
    <property type="project" value="UniProtKB-EC"/>
</dbReference>
<dbReference type="EMBL" id="QBIY01012637">
    <property type="protein sequence ID" value="RXN20578.1"/>
    <property type="molecule type" value="Genomic_DNA"/>
</dbReference>
<feature type="domain" description="Reverse transcriptase" evidence="6">
    <location>
        <begin position="358"/>
        <end position="536"/>
    </location>
</feature>
<dbReference type="InterPro" id="IPR050951">
    <property type="entry name" value="Retrovirus_Pol_polyprotein"/>
</dbReference>
<keyword evidence="3" id="KW-0862">Zinc</keyword>
<dbReference type="FunFam" id="3.30.70.270:FF:000026">
    <property type="entry name" value="Transposon Ty3-G Gag-Pol polyprotein"/>
    <property type="match status" value="1"/>
</dbReference>
<comment type="similarity">
    <text evidence="1">Belongs to the beta type-B retroviral polymerase family. HERV class-II K(HML-2) pol subfamily.</text>
</comment>
<dbReference type="Gene3D" id="3.30.70.270">
    <property type="match status" value="2"/>
</dbReference>
<dbReference type="SMART" id="SM00343">
    <property type="entry name" value="ZnF_C2HC"/>
    <property type="match status" value="1"/>
</dbReference>
<organism evidence="7 8">
    <name type="scientific">Labeo rohita</name>
    <name type="common">Indian major carp</name>
    <name type="synonym">Cyprinus rohita</name>
    <dbReference type="NCBI Taxonomy" id="84645"/>
    <lineage>
        <taxon>Eukaryota</taxon>
        <taxon>Metazoa</taxon>
        <taxon>Chordata</taxon>
        <taxon>Craniata</taxon>
        <taxon>Vertebrata</taxon>
        <taxon>Euteleostomi</taxon>
        <taxon>Actinopterygii</taxon>
        <taxon>Neopterygii</taxon>
        <taxon>Teleostei</taxon>
        <taxon>Ostariophysi</taxon>
        <taxon>Cypriniformes</taxon>
        <taxon>Cyprinidae</taxon>
        <taxon>Labeoninae</taxon>
        <taxon>Labeonini</taxon>
        <taxon>Labeo</taxon>
    </lineage>
</organism>
<proteinExistence type="inferred from homology"/>
<evidence type="ECO:0000259" key="5">
    <source>
        <dbReference type="PROSITE" id="PS50158"/>
    </source>
</evidence>
<dbReference type="InterPro" id="IPR000477">
    <property type="entry name" value="RT_dom"/>
</dbReference>
<evidence type="ECO:0000259" key="6">
    <source>
        <dbReference type="PROSITE" id="PS50878"/>
    </source>
</evidence>
<comment type="caution">
    <text evidence="7">The sequence shown here is derived from an EMBL/GenBank/DDBJ whole genome shotgun (WGS) entry which is preliminary data.</text>
</comment>
<keyword evidence="3" id="KW-0479">Metal-binding</keyword>
<dbReference type="Pfam" id="PF00078">
    <property type="entry name" value="RVT_1"/>
    <property type="match status" value="1"/>
</dbReference>
<evidence type="ECO:0000256" key="1">
    <source>
        <dbReference type="ARBA" id="ARBA00010879"/>
    </source>
</evidence>
<dbReference type="InterPro" id="IPR041577">
    <property type="entry name" value="RT_RNaseH_2"/>
</dbReference>
<name>A0A498MH24_LABRO</name>
<dbReference type="Gene3D" id="3.10.10.10">
    <property type="entry name" value="HIV Type 1 Reverse Transcriptase, subunit A, domain 1"/>
    <property type="match status" value="1"/>
</dbReference>
<dbReference type="AlphaFoldDB" id="A0A498MH24"/>
<dbReference type="EC" id="3.1.26.4" evidence="2"/>
<evidence type="ECO:0000256" key="3">
    <source>
        <dbReference type="PROSITE-ProRule" id="PRU00047"/>
    </source>
</evidence>
<dbReference type="STRING" id="84645.A0A498MH24"/>
<accession>A0A498MH24</accession>
<dbReference type="GO" id="GO:0008270">
    <property type="term" value="F:zinc ion binding"/>
    <property type="evidence" value="ECO:0007669"/>
    <property type="project" value="UniProtKB-KW"/>
</dbReference>
<dbReference type="PROSITE" id="PS50878">
    <property type="entry name" value="RT_POL"/>
    <property type="match status" value="1"/>
</dbReference>
<dbReference type="Pfam" id="PF17919">
    <property type="entry name" value="RT_RNaseH_2"/>
    <property type="match status" value="1"/>
</dbReference>